<comment type="caution">
    <text evidence="2">The sequence shown here is derived from an EMBL/GenBank/DDBJ whole genome shotgun (WGS) entry which is preliminary data.</text>
</comment>
<gene>
    <name evidence="2" type="ORF">N7468_004163</name>
</gene>
<dbReference type="GeneID" id="83200763"/>
<dbReference type="EMBL" id="JAPQKS010000003">
    <property type="protein sequence ID" value="KAJ5239544.1"/>
    <property type="molecule type" value="Genomic_DNA"/>
</dbReference>
<keyword evidence="3" id="KW-1185">Reference proteome</keyword>
<protein>
    <submittedName>
        <fullName evidence="2">Uncharacterized protein</fullName>
    </submittedName>
</protein>
<accession>A0A9W9TU30</accession>
<reference evidence="2" key="2">
    <citation type="journal article" date="2023" name="IMA Fungus">
        <title>Comparative genomic study of the Penicillium genus elucidates a diverse pangenome and 15 lateral gene transfer events.</title>
        <authorList>
            <person name="Petersen C."/>
            <person name="Sorensen T."/>
            <person name="Nielsen M.R."/>
            <person name="Sondergaard T.E."/>
            <person name="Sorensen J.L."/>
            <person name="Fitzpatrick D.A."/>
            <person name="Frisvad J.C."/>
            <person name="Nielsen K.L."/>
        </authorList>
    </citation>
    <scope>NUCLEOTIDE SEQUENCE</scope>
    <source>
        <strain evidence="2">IBT 19713</strain>
    </source>
</reference>
<organism evidence="2 3">
    <name type="scientific">Penicillium chermesinum</name>
    <dbReference type="NCBI Taxonomy" id="63820"/>
    <lineage>
        <taxon>Eukaryota</taxon>
        <taxon>Fungi</taxon>
        <taxon>Dikarya</taxon>
        <taxon>Ascomycota</taxon>
        <taxon>Pezizomycotina</taxon>
        <taxon>Eurotiomycetes</taxon>
        <taxon>Eurotiomycetidae</taxon>
        <taxon>Eurotiales</taxon>
        <taxon>Aspergillaceae</taxon>
        <taxon>Penicillium</taxon>
    </lineage>
</organism>
<feature type="compositionally biased region" description="Polar residues" evidence="1">
    <location>
        <begin position="87"/>
        <end position="100"/>
    </location>
</feature>
<dbReference type="RefSeq" id="XP_058332463.1">
    <property type="nucleotide sequence ID" value="XM_058473460.1"/>
</dbReference>
<evidence type="ECO:0000256" key="1">
    <source>
        <dbReference type="SAM" id="MobiDB-lite"/>
    </source>
</evidence>
<dbReference type="OrthoDB" id="4495583at2759"/>
<sequence>MHERSPATTGPDNERRNIFEDIVAEENVLQFVGSANGHTTTARKITVKRNNIQCLGDASDTTIQKIFGDRANMPMNEEHAPHEQQERNFQGTGYTLRSSS</sequence>
<dbReference type="Proteomes" id="UP001150941">
    <property type="component" value="Unassembled WGS sequence"/>
</dbReference>
<evidence type="ECO:0000313" key="3">
    <source>
        <dbReference type="Proteomes" id="UP001150941"/>
    </source>
</evidence>
<reference evidence="2" key="1">
    <citation type="submission" date="2022-11" db="EMBL/GenBank/DDBJ databases">
        <authorList>
            <person name="Petersen C."/>
        </authorList>
    </citation>
    <scope>NUCLEOTIDE SEQUENCE</scope>
    <source>
        <strain evidence="2">IBT 19713</strain>
    </source>
</reference>
<feature type="region of interest" description="Disordered" evidence="1">
    <location>
        <begin position="76"/>
        <end position="100"/>
    </location>
</feature>
<proteinExistence type="predicted"/>
<name>A0A9W9TU30_9EURO</name>
<evidence type="ECO:0000313" key="2">
    <source>
        <dbReference type="EMBL" id="KAJ5239544.1"/>
    </source>
</evidence>
<feature type="compositionally biased region" description="Basic and acidic residues" evidence="1">
    <location>
        <begin position="76"/>
        <end position="86"/>
    </location>
</feature>
<dbReference type="AlphaFoldDB" id="A0A9W9TU30"/>